<dbReference type="InterPro" id="IPR005887">
    <property type="entry name" value="GH92_a_mannosidase_put"/>
</dbReference>
<dbReference type="RefSeq" id="WP_343885750.1">
    <property type="nucleotide sequence ID" value="NZ_BAAAKI010000010.1"/>
</dbReference>
<accession>A0ABW1X4E3</accession>
<dbReference type="InterPro" id="IPR041371">
    <property type="entry name" value="GH92_N"/>
</dbReference>
<dbReference type="EC" id="3.2.1.-" evidence="4"/>
<dbReference type="PANTHER" id="PTHR12143:SF43">
    <property type="entry name" value="PUTATIVE-RELATED"/>
    <property type="match status" value="1"/>
</dbReference>
<evidence type="ECO:0000313" key="5">
    <source>
        <dbReference type="Proteomes" id="UP001596266"/>
    </source>
</evidence>
<reference evidence="5" key="1">
    <citation type="journal article" date="2019" name="Int. J. Syst. Evol. Microbiol.">
        <title>The Global Catalogue of Microorganisms (GCM) 10K type strain sequencing project: providing services to taxonomists for standard genome sequencing and annotation.</title>
        <authorList>
            <consortium name="The Broad Institute Genomics Platform"/>
            <consortium name="The Broad Institute Genome Sequencing Center for Infectious Disease"/>
            <person name="Wu L."/>
            <person name="Ma J."/>
        </authorList>
    </citation>
    <scope>NUCLEOTIDE SEQUENCE [LARGE SCALE GENOMIC DNA]</scope>
    <source>
        <strain evidence="5">CGMCC 1.15277</strain>
    </source>
</reference>
<keyword evidence="5" id="KW-1185">Reference proteome</keyword>
<dbReference type="NCBIfam" id="TIGR01180">
    <property type="entry name" value="aman2_put"/>
    <property type="match status" value="1"/>
</dbReference>
<protein>
    <submittedName>
        <fullName evidence="4">GH92 family glycosyl hydrolase</fullName>
        <ecNumber evidence="4">3.2.1.-</ecNumber>
    </submittedName>
</protein>
<feature type="domain" description="Glycosyl hydrolase family 92 N-terminal" evidence="3">
    <location>
        <begin position="145"/>
        <end position="337"/>
    </location>
</feature>
<evidence type="ECO:0000313" key="4">
    <source>
        <dbReference type="EMBL" id="MFC6397458.1"/>
    </source>
</evidence>
<evidence type="ECO:0000256" key="1">
    <source>
        <dbReference type="SAM" id="MobiDB-lite"/>
    </source>
</evidence>
<dbReference type="SUPFAM" id="SSF48208">
    <property type="entry name" value="Six-hairpin glycosidases"/>
    <property type="match status" value="1"/>
</dbReference>
<feature type="region of interest" description="Disordered" evidence="1">
    <location>
        <begin position="1"/>
        <end position="25"/>
    </location>
</feature>
<dbReference type="EMBL" id="JBHSUA010000020">
    <property type="protein sequence ID" value="MFC6397458.1"/>
    <property type="molecule type" value="Genomic_DNA"/>
</dbReference>
<feature type="region of interest" description="Disordered" evidence="1">
    <location>
        <begin position="659"/>
        <end position="679"/>
    </location>
</feature>
<dbReference type="Proteomes" id="UP001596266">
    <property type="component" value="Unassembled WGS sequence"/>
</dbReference>
<keyword evidence="4" id="KW-0378">Hydrolase</keyword>
<name>A0ABW1X4E3_9ACTN</name>
<feature type="compositionally biased region" description="Basic and acidic residues" evidence="1">
    <location>
        <begin position="661"/>
        <end position="676"/>
    </location>
</feature>
<dbReference type="Pfam" id="PF07971">
    <property type="entry name" value="Glyco_hydro_92"/>
    <property type="match status" value="1"/>
</dbReference>
<dbReference type="PANTHER" id="PTHR12143">
    <property type="entry name" value="PEPTIDE N-GLYCANASE PNGASE -RELATED"/>
    <property type="match status" value="1"/>
</dbReference>
<comment type="caution">
    <text evidence="4">The sequence shown here is derived from an EMBL/GenBank/DDBJ whole genome shotgun (WGS) entry which is preliminary data.</text>
</comment>
<keyword evidence="4" id="KW-0326">Glycosidase</keyword>
<dbReference type="InterPro" id="IPR008928">
    <property type="entry name" value="6-hairpin_glycosidase_sf"/>
</dbReference>
<sequence length="1026" mass="112279">MSAPPPTTLLPDEGPEHPTSSAPRTGLFASAPVLRYELGTDSARLADDVTGEAWQVAIFPEGEGATSVWLEAGGVRLVDQHGHDGSAPVTCLVRDQWNLLTVDLSAVPSHGSIDLVVLDGARGRGWVQVLGPTHLSRFEQDVVEYVRTARGSHSRHAQSRGNTYPLACVPHGFTFVSPVSDARADDWIFTWHPDGGPRLEALSFCHAPSPWIRDRAAIQLMGWQGTPSLDPAERAIGYDPRDMVDRPHLFRLRLADGSTAEVTPTDHGAVFRFTWNEAPNRDSPRGALVDLARAGEAWFEQLPDGRVVISGMARPTQVWGRRLLDPTCYFWGVTRQPCRIRPGRRSTRWPWPGRGTKGGILELVTGEVLEVAMATSFISVDQARHNLDLEIGPDDYETVATRAHDQWEELLGRFTLTGANHDQLISAYSNLARLHCWPNSMHENLGSADQPRWAHASPFIAAGHGHARRRTSSPVVDGQIMINNGYWDTYRGCWPAYNLFTPDLAPQLTEGLLAAWRESGWMGRWSAPGHVDCMVGTSSDVIFADAARHGVAFDELAGYDSALRNACCPSPDPMVGRKGIGSGRFRGHVTTSTPEGFSWSIENAICDAAIAGWSARLADRADDLGVPGRADEFRAHAAWFSNRALAARELFDPAVGFFQGRRPDGRPTREPGDFDPTRWGGDFTETNAWGMSVSTVHDGEGLAALYGGPSGLGDHLDRLFATPELGANPGGYPASMHEIVEARALRMGQWALSNQPAHHIPFMYAFTDRPWRCQEIIRAALDRAFVGSEIGQGYPGDEDNGEMSSWWLLAALGLYPLFPSSGEYVLTTPLFGMRVERPEGALEVRTHGEGRFIQRVQLDGQEWTAIAVPVERLRGSVTIDVWRGDEPSTFGLGSSPYSLPATSHWRADLSGSATITLRGRPATALANDHGDVAVDLGDDDELMLRWPEAVELLALTLTFVSPGTRQPVVRVGAGQDGEGREWQLGRRQAQWPNQTLCWLLADGEPITASELSIRPGSGLLAQVECW</sequence>
<dbReference type="Gene3D" id="1.20.1610.10">
    <property type="entry name" value="alpha-1,2-mannosidases domains"/>
    <property type="match status" value="1"/>
</dbReference>
<dbReference type="Gene3D" id="2.70.98.10">
    <property type="match status" value="1"/>
</dbReference>
<evidence type="ECO:0000259" key="3">
    <source>
        <dbReference type="Pfam" id="PF17678"/>
    </source>
</evidence>
<dbReference type="InterPro" id="IPR014718">
    <property type="entry name" value="GH-type_carb-bd"/>
</dbReference>
<gene>
    <name evidence="4" type="ORF">ACFP57_10760</name>
</gene>
<evidence type="ECO:0000259" key="2">
    <source>
        <dbReference type="Pfam" id="PF07971"/>
    </source>
</evidence>
<feature type="domain" description="Glycosyl hydrolase family 92" evidence="2">
    <location>
        <begin position="382"/>
        <end position="879"/>
    </location>
</feature>
<dbReference type="GO" id="GO:0016798">
    <property type="term" value="F:hydrolase activity, acting on glycosyl bonds"/>
    <property type="evidence" value="ECO:0007669"/>
    <property type="project" value="UniProtKB-KW"/>
</dbReference>
<dbReference type="InterPro" id="IPR050883">
    <property type="entry name" value="PNGase"/>
</dbReference>
<dbReference type="Gene3D" id="1.20.1050.60">
    <property type="entry name" value="alpha-1,2-mannosidase"/>
    <property type="match status" value="1"/>
</dbReference>
<dbReference type="InterPro" id="IPR012939">
    <property type="entry name" value="Glyco_hydro_92"/>
</dbReference>
<dbReference type="Gene3D" id="3.30.2080.10">
    <property type="entry name" value="GH92 mannosidase domain"/>
    <property type="match status" value="1"/>
</dbReference>
<proteinExistence type="predicted"/>
<dbReference type="Pfam" id="PF17678">
    <property type="entry name" value="Glyco_hydro_92N"/>
    <property type="match status" value="1"/>
</dbReference>
<organism evidence="4 5">
    <name type="scientific">Luteococcus sanguinis</name>
    <dbReference type="NCBI Taxonomy" id="174038"/>
    <lineage>
        <taxon>Bacteria</taxon>
        <taxon>Bacillati</taxon>
        <taxon>Actinomycetota</taxon>
        <taxon>Actinomycetes</taxon>
        <taxon>Propionibacteriales</taxon>
        <taxon>Propionibacteriaceae</taxon>
        <taxon>Luteococcus</taxon>
    </lineage>
</organism>